<keyword evidence="2" id="KW-1185">Reference proteome</keyword>
<name>A0A8H5TIV4_9HYPO</name>
<dbReference type="AlphaFoldDB" id="A0A8H5TIV4"/>
<evidence type="ECO:0000313" key="2">
    <source>
        <dbReference type="Proteomes" id="UP000562682"/>
    </source>
</evidence>
<dbReference type="Proteomes" id="UP000562682">
    <property type="component" value="Unassembled WGS sequence"/>
</dbReference>
<organism evidence="1 2">
    <name type="scientific">Fusarium denticulatum</name>
    <dbReference type="NCBI Taxonomy" id="48507"/>
    <lineage>
        <taxon>Eukaryota</taxon>
        <taxon>Fungi</taxon>
        <taxon>Dikarya</taxon>
        <taxon>Ascomycota</taxon>
        <taxon>Pezizomycotina</taxon>
        <taxon>Sordariomycetes</taxon>
        <taxon>Hypocreomycetidae</taxon>
        <taxon>Hypocreales</taxon>
        <taxon>Nectriaceae</taxon>
        <taxon>Fusarium</taxon>
        <taxon>Fusarium fujikuroi species complex</taxon>
    </lineage>
</organism>
<comment type="caution">
    <text evidence="1">The sequence shown here is derived from an EMBL/GenBank/DDBJ whole genome shotgun (WGS) entry which is preliminary data.</text>
</comment>
<proteinExistence type="predicted"/>
<reference evidence="1 2" key="1">
    <citation type="submission" date="2020-05" db="EMBL/GenBank/DDBJ databases">
        <title>Identification and distribution of gene clusters putatively required for synthesis of sphingolipid metabolism inhibitors in phylogenetically diverse species of the filamentous fungus Fusarium.</title>
        <authorList>
            <person name="Kim H.-S."/>
            <person name="Busman M."/>
            <person name="Brown D.W."/>
            <person name="Divon H."/>
            <person name="Uhlig S."/>
            <person name="Proctor R.H."/>
        </authorList>
    </citation>
    <scope>NUCLEOTIDE SEQUENCE [LARGE SCALE GENOMIC DNA]</scope>
    <source>
        <strain evidence="1 2">NRRL 25311</strain>
    </source>
</reference>
<evidence type="ECO:0000313" key="1">
    <source>
        <dbReference type="EMBL" id="KAF5669884.1"/>
    </source>
</evidence>
<protein>
    <submittedName>
        <fullName evidence="1">Uncharacterized protein</fullName>
    </submittedName>
</protein>
<sequence length="136" mass="15290">MEKAQGHIRDLVATDEQKRMILVLPMDSSFWQQEARLTAFLKLPDEACHFHGGSCEVYPCRHEATSALAKIPDVRTLDAIAKDTPFNYAYRPKTCFGRGKCQLADQETTIFKGTFSCAALHVRELAQTEVQARTSI</sequence>
<gene>
    <name evidence="1" type="ORF">FDENT_11397</name>
</gene>
<accession>A0A8H5TIV4</accession>
<dbReference type="EMBL" id="JAAOAK010000370">
    <property type="protein sequence ID" value="KAF5669884.1"/>
    <property type="molecule type" value="Genomic_DNA"/>
</dbReference>